<proteinExistence type="predicted"/>
<feature type="transmembrane region" description="Helical" evidence="5">
    <location>
        <begin position="234"/>
        <end position="257"/>
    </location>
</feature>
<dbReference type="GO" id="GO:0004984">
    <property type="term" value="F:olfactory receptor activity"/>
    <property type="evidence" value="ECO:0007669"/>
    <property type="project" value="TreeGrafter"/>
</dbReference>
<comment type="subcellular location">
    <subcellularLocation>
        <location evidence="1">Membrane</location>
    </subcellularLocation>
</comment>
<keyword evidence="4 5" id="KW-0472">Membrane</keyword>
<keyword evidence="8" id="KW-0675">Receptor</keyword>
<dbReference type="PROSITE" id="PS50262">
    <property type="entry name" value="G_PROTEIN_RECEP_F1_2"/>
    <property type="match status" value="1"/>
</dbReference>
<feature type="transmembrane region" description="Helical" evidence="5">
    <location>
        <begin position="143"/>
        <end position="164"/>
    </location>
</feature>
<feature type="domain" description="G-protein coupled receptors family 1 profile" evidence="6">
    <location>
        <begin position="39"/>
        <end position="291"/>
    </location>
</feature>
<accession>A0A6J2VDL6</accession>
<keyword evidence="2 5" id="KW-0812">Transmembrane</keyword>
<evidence type="ECO:0000313" key="7">
    <source>
        <dbReference type="Proteomes" id="UP000504632"/>
    </source>
</evidence>
<name>A0A6J2VDL6_CHACN</name>
<dbReference type="CDD" id="cd00637">
    <property type="entry name" value="7tm_classA_rhodopsin-like"/>
    <property type="match status" value="1"/>
</dbReference>
<reference evidence="8" key="1">
    <citation type="submission" date="2025-08" db="UniProtKB">
        <authorList>
            <consortium name="RefSeq"/>
        </authorList>
    </citation>
    <scope>IDENTIFICATION</scope>
</reference>
<evidence type="ECO:0000256" key="2">
    <source>
        <dbReference type="ARBA" id="ARBA00022692"/>
    </source>
</evidence>
<dbReference type="InterPro" id="IPR052921">
    <property type="entry name" value="GPCR1_Superfamily_Member"/>
</dbReference>
<dbReference type="Pfam" id="PF00001">
    <property type="entry name" value="7tm_1"/>
    <property type="match status" value="1"/>
</dbReference>
<feature type="transmembrane region" description="Helical" evidence="5">
    <location>
        <begin position="25"/>
        <end position="50"/>
    </location>
</feature>
<dbReference type="GO" id="GO:0016020">
    <property type="term" value="C:membrane"/>
    <property type="evidence" value="ECO:0007669"/>
    <property type="project" value="UniProtKB-SubCell"/>
</dbReference>
<organism evidence="7 8">
    <name type="scientific">Chanos chanos</name>
    <name type="common">Milkfish</name>
    <name type="synonym">Mugil chanos</name>
    <dbReference type="NCBI Taxonomy" id="29144"/>
    <lineage>
        <taxon>Eukaryota</taxon>
        <taxon>Metazoa</taxon>
        <taxon>Chordata</taxon>
        <taxon>Craniata</taxon>
        <taxon>Vertebrata</taxon>
        <taxon>Euteleostomi</taxon>
        <taxon>Actinopterygii</taxon>
        <taxon>Neopterygii</taxon>
        <taxon>Teleostei</taxon>
        <taxon>Ostariophysi</taxon>
        <taxon>Gonorynchiformes</taxon>
        <taxon>Chanidae</taxon>
        <taxon>Chanos</taxon>
    </lineage>
</organism>
<dbReference type="GO" id="GO:0004930">
    <property type="term" value="F:G protein-coupled receptor activity"/>
    <property type="evidence" value="ECO:0007669"/>
    <property type="project" value="InterPro"/>
</dbReference>
<dbReference type="OrthoDB" id="9943226at2759"/>
<dbReference type="GO" id="GO:0005549">
    <property type="term" value="F:odorant binding"/>
    <property type="evidence" value="ECO:0007669"/>
    <property type="project" value="TreeGrafter"/>
</dbReference>
<evidence type="ECO:0000256" key="4">
    <source>
        <dbReference type="ARBA" id="ARBA00023136"/>
    </source>
</evidence>
<feature type="transmembrane region" description="Helical" evidence="5">
    <location>
        <begin position="269"/>
        <end position="291"/>
    </location>
</feature>
<feature type="transmembrane region" description="Helical" evidence="5">
    <location>
        <begin position="59"/>
        <end position="82"/>
    </location>
</feature>
<evidence type="ECO:0000256" key="5">
    <source>
        <dbReference type="SAM" id="Phobius"/>
    </source>
</evidence>
<dbReference type="RefSeq" id="XP_030629306.1">
    <property type="nucleotide sequence ID" value="XM_030773446.1"/>
</dbReference>
<feature type="transmembrane region" description="Helical" evidence="5">
    <location>
        <begin position="102"/>
        <end position="123"/>
    </location>
</feature>
<keyword evidence="3 5" id="KW-1133">Transmembrane helix</keyword>
<evidence type="ECO:0000313" key="8">
    <source>
        <dbReference type="RefSeq" id="XP_030629306.1"/>
    </source>
</evidence>
<dbReference type="Proteomes" id="UP000504632">
    <property type="component" value="Chromosome 5"/>
</dbReference>
<keyword evidence="7" id="KW-1185">Reference proteome</keyword>
<protein>
    <submittedName>
        <fullName evidence="8">Probable G-protein coupled receptor 148</fullName>
    </submittedName>
</protein>
<dbReference type="GeneID" id="115811295"/>
<dbReference type="AlphaFoldDB" id="A0A6J2VDL6"/>
<dbReference type="PANTHER" id="PTHR26451:SF1002">
    <property type="entry name" value="G-PROTEIN COUPLED RECEPTOR 148-RELATED"/>
    <property type="match status" value="1"/>
</dbReference>
<feature type="transmembrane region" description="Helical" evidence="5">
    <location>
        <begin position="189"/>
        <end position="213"/>
    </location>
</feature>
<gene>
    <name evidence="8" type="primary">LOC115811295</name>
</gene>
<dbReference type="SUPFAM" id="SSF81321">
    <property type="entry name" value="Family A G protein-coupled receptor-like"/>
    <property type="match status" value="1"/>
</dbReference>
<evidence type="ECO:0000256" key="3">
    <source>
        <dbReference type="ARBA" id="ARBA00022989"/>
    </source>
</evidence>
<dbReference type="Gene3D" id="1.20.1070.10">
    <property type="entry name" value="Rhodopsin 7-helix transmembrane proteins"/>
    <property type="match status" value="1"/>
</dbReference>
<sequence>MVISNLGNKSEEWLASMKNKHTELFLIPSVVFSMVTLVTDPVLLTCIFCFRPLRRETRYLLLANTLTCDVIFTILNFTSMLFNTMRFSMLRVVCEVIMVVTVTTYCCSVITVTTMVIDTYLAVRWPLQYHNRVSPSRTRKIIAGLWVLASAYPVSLVVIGEVIFEEAPYELPLCLNIVLLGTFGSQTKVGIYLFFTISVVMCFLVILFCYVRLYMVTRSSGIWQSRFSRARATLSAHGIMLVLYFSPGLVFTVELALYEHDALREELALWLNLVNVSVLMLLPRVFAPYLYGLRYREIYNTLHLLLWRRCQLHQVSVG</sequence>
<dbReference type="InterPro" id="IPR017452">
    <property type="entry name" value="GPCR_Rhodpsn_7TM"/>
</dbReference>
<evidence type="ECO:0000259" key="6">
    <source>
        <dbReference type="PROSITE" id="PS50262"/>
    </source>
</evidence>
<evidence type="ECO:0000256" key="1">
    <source>
        <dbReference type="ARBA" id="ARBA00004370"/>
    </source>
</evidence>
<dbReference type="InParanoid" id="A0A6J2VDL6"/>
<dbReference type="InterPro" id="IPR000276">
    <property type="entry name" value="GPCR_Rhodpsn"/>
</dbReference>
<dbReference type="PANTHER" id="PTHR26451">
    <property type="entry name" value="G_PROTEIN_RECEP_F1_2 DOMAIN-CONTAINING PROTEIN"/>
    <property type="match status" value="1"/>
</dbReference>